<dbReference type="AlphaFoldDB" id="A0A834MEY7"/>
<organism evidence="1 2">
    <name type="scientific">Rhynchophorus ferrugineus</name>
    <name type="common">Red palm weevil</name>
    <name type="synonym">Curculio ferrugineus</name>
    <dbReference type="NCBI Taxonomy" id="354439"/>
    <lineage>
        <taxon>Eukaryota</taxon>
        <taxon>Metazoa</taxon>
        <taxon>Ecdysozoa</taxon>
        <taxon>Arthropoda</taxon>
        <taxon>Hexapoda</taxon>
        <taxon>Insecta</taxon>
        <taxon>Pterygota</taxon>
        <taxon>Neoptera</taxon>
        <taxon>Endopterygota</taxon>
        <taxon>Coleoptera</taxon>
        <taxon>Polyphaga</taxon>
        <taxon>Cucujiformia</taxon>
        <taxon>Curculionidae</taxon>
        <taxon>Dryophthorinae</taxon>
        <taxon>Rhynchophorus</taxon>
    </lineage>
</organism>
<accession>A0A834MEY7</accession>
<name>A0A834MEY7_RHYFE</name>
<sequence length="75" mass="8487">MKRIPAIKIRTGSSTCITNNDKQTVKTDRNVFASRKLSIGLREPTMDMRLANSFEAKERRPQVADVRSALHTSQL</sequence>
<gene>
    <name evidence="1" type="ORF">GWI33_007272</name>
</gene>
<evidence type="ECO:0000313" key="2">
    <source>
        <dbReference type="Proteomes" id="UP000625711"/>
    </source>
</evidence>
<keyword evidence="2" id="KW-1185">Reference proteome</keyword>
<reference evidence="1" key="1">
    <citation type="submission" date="2020-08" db="EMBL/GenBank/DDBJ databases">
        <title>Genome sequencing and assembly of the red palm weevil Rhynchophorus ferrugineus.</title>
        <authorList>
            <person name="Dias G.B."/>
            <person name="Bergman C.M."/>
            <person name="Manee M."/>
        </authorList>
    </citation>
    <scope>NUCLEOTIDE SEQUENCE</scope>
    <source>
        <strain evidence="1">AA-2017</strain>
        <tissue evidence="1">Whole larva</tissue>
    </source>
</reference>
<dbReference type="Proteomes" id="UP000625711">
    <property type="component" value="Unassembled WGS sequence"/>
</dbReference>
<evidence type="ECO:0000313" key="1">
    <source>
        <dbReference type="EMBL" id="KAF7279421.1"/>
    </source>
</evidence>
<protein>
    <submittedName>
        <fullName evidence="1">Uncharacterized protein</fullName>
    </submittedName>
</protein>
<comment type="caution">
    <text evidence="1">The sequence shown here is derived from an EMBL/GenBank/DDBJ whole genome shotgun (WGS) entry which is preliminary data.</text>
</comment>
<dbReference type="EMBL" id="JAACXV010000363">
    <property type="protein sequence ID" value="KAF7279421.1"/>
    <property type="molecule type" value="Genomic_DNA"/>
</dbReference>
<proteinExistence type="predicted"/>